<dbReference type="InterPro" id="IPR029062">
    <property type="entry name" value="Class_I_gatase-like"/>
</dbReference>
<evidence type="ECO:0000259" key="1">
    <source>
        <dbReference type="Pfam" id="PF00117"/>
    </source>
</evidence>
<dbReference type="Proteomes" id="UP001500238">
    <property type="component" value="Unassembled WGS sequence"/>
</dbReference>
<comment type="caution">
    <text evidence="2">The sequence shown here is derived from an EMBL/GenBank/DDBJ whole genome shotgun (WGS) entry which is preliminary data.</text>
</comment>
<proteinExistence type="predicted"/>
<dbReference type="InterPro" id="IPR017926">
    <property type="entry name" value="GATASE"/>
</dbReference>
<organism evidence="2 3">
    <name type="scientific">Sphingomonas insulae</name>
    <dbReference type="NCBI Taxonomy" id="424800"/>
    <lineage>
        <taxon>Bacteria</taxon>
        <taxon>Pseudomonadati</taxon>
        <taxon>Pseudomonadota</taxon>
        <taxon>Alphaproteobacteria</taxon>
        <taxon>Sphingomonadales</taxon>
        <taxon>Sphingomonadaceae</taxon>
        <taxon>Sphingomonas</taxon>
    </lineage>
</organism>
<gene>
    <name evidence="2" type="ORF">GCM10009102_23760</name>
</gene>
<dbReference type="PANTHER" id="PTHR42695:SF5">
    <property type="entry name" value="GLUTAMINE AMIDOTRANSFERASE YLR126C-RELATED"/>
    <property type="match status" value="1"/>
</dbReference>
<sequence length="232" mass="23845">MHIGILATGAPPGDLARTHGLYPDMVARLLGPDHRYSRYDVRAGTLPAVATECDAYVVTGSAAGVNDGLDWVDALAAFLRSARGHARLIGICFGHQAIAHAFGGTVVKAPQGWGLGLSRYDLAAPVAGLAGQVVAMASHQDQVTQAPAGARVLASNGFTPCAALAYADGQALTLQFHPEFDADYSQALIAAHTAPDIGDALRAAATRSLDGASDNAAIGAWLNRYLETGSSA</sequence>
<reference evidence="3" key="1">
    <citation type="journal article" date="2019" name="Int. J. Syst. Evol. Microbiol.">
        <title>The Global Catalogue of Microorganisms (GCM) 10K type strain sequencing project: providing services to taxonomists for standard genome sequencing and annotation.</title>
        <authorList>
            <consortium name="The Broad Institute Genomics Platform"/>
            <consortium name="The Broad Institute Genome Sequencing Center for Infectious Disease"/>
            <person name="Wu L."/>
            <person name="Ma J."/>
        </authorList>
    </citation>
    <scope>NUCLEOTIDE SEQUENCE [LARGE SCALE GENOMIC DNA]</scope>
    <source>
        <strain evidence="3">JCM 14603</strain>
    </source>
</reference>
<dbReference type="Gene3D" id="3.40.50.880">
    <property type="match status" value="1"/>
</dbReference>
<dbReference type="PROSITE" id="PS51273">
    <property type="entry name" value="GATASE_TYPE_1"/>
    <property type="match status" value="1"/>
</dbReference>
<dbReference type="SUPFAM" id="SSF52317">
    <property type="entry name" value="Class I glutamine amidotransferase-like"/>
    <property type="match status" value="1"/>
</dbReference>
<dbReference type="PANTHER" id="PTHR42695">
    <property type="entry name" value="GLUTAMINE AMIDOTRANSFERASE YLR126C-RELATED"/>
    <property type="match status" value="1"/>
</dbReference>
<keyword evidence="3" id="KW-1185">Reference proteome</keyword>
<evidence type="ECO:0000313" key="3">
    <source>
        <dbReference type="Proteomes" id="UP001500238"/>
    </source>
</evidence>
<dbReference type="RefSeq" id="WP_163958492.1">
    <property type="nucleotide sequence ID" value="NZ_BAAAES010000009.1"/>
</dbReference>
<dbReference type="InterPro" id="IPR044992">
    <property type="entry name" value="ChyE-like"/>
</dbReference>
<dbReference type="CDD" id="cd01741">
    <property type="entry name" value="GATase1_1"/>
    <property type="match status" value="1"/>
</dbReference>
<feature type="domain" description="Glutamine amidotransferase" evidence="1">
    <location>
        <begin position="53"/>
        <end position="182"/>
    </location>
</feature>
<evidence type="ECO:0000313" key="2">
    <source>
        <dbReference type="EMBL" id="GAA0671920.1"/>
    </source>
</evidence>
<accession>A0ABP3T0E9</accession>
<name>A0ABP3T0E9_9SPHN</name>
<protein>
    <submittedName>
        <fullName evidence="2">GMP synthase</fullName>
    </submittedName>
</protein>
<dbReference type="EMBL" id="BAAAES010000009">
    <property type="protein sequence ID" value="GAA0671920.1"/>
    <property type="molecule type" value="Genomic_DNA"/>
</dbReference>
<dbReference type="Pfam" id="PF00117">
    <property type="entry name" value="GATase"/>
    <property type="match status" value="1"/>
</dbReference>